<organism evidence="1 2">
    <name type="scientific">Ficus carica</name>
    <name type="common">Common fig</name>
    <dbReference type="NCBI Taxonomy" id="3494"/>
    <lineage>
        <taxon>Eukaryota</taxon>
        <taxon>Viridiplantae</taxon>
        <taxon>Streptophyta</taxon>
        <taxon>Embryophyta</taxon>
        <taxon>Tracheophyta</taxon>
        <taxon>Spermatophyta</taxon>
        <taxon>Magnoliopsida</taxon>
        <taxon>eudicotyledons</taxon>
        <taxon>Gunneridae</taxon>
        <taxon>Pentapetalae</taxon>
        <taxon>rosids</taxon>
        <taxon>fabids</taxon>
        <taxon>Rosales</taxon>
        <taxon>Moraceae</taxon>
        <taxon>Ficeae</taxon>
        <taxon>Ficus</taxon>
    </lineage>
</organism>
<keyword evidence="2" id="KW-1185">Reference proteome</keyword>
<comment type="caution">
    <text evidence="1">The sequence shown here is derived from an EMBL/GenBank/DDBJ whole genome shotgun (WGS) entry which is preliminary data.</text>
</comment>
<evidence type="ECO:0000313" key="1">
    <source>
        <dbReference type="EMBL" id="GMN75500.1"/>
    </source>
</evidence>
<proteinExistence type="predicted"/>
<evidence type="ECO:0000313" key="2">
    <source>
        <dbReference type="Proteomes" id="UP001187192"/>
    </source>
</evidence>
<dbReference type="AlphaFoldDB" id="A0AA88JIE4"/>
<accession>A0AA88JIE4</accession>
<sequence length="46" mass="5007">MSVGLESVGYEIVVGTAMVAVGRLVARIGIGRGEIWESFQQDKKLR</sequence>
<dbReference type="EMBL" id="BTGU01021426">
    <property type="protein sequence ID" value="GMN75500.1"/>
    <property type="molecule type" value="Genomic_DNA"/>
</dbReference>
<protein>
    <submittedName>
        <fullName evidence="1">Uncharacterized protein</fullName>
    </submittedName>
</protein>
<gene>
    <name evidence="1" type="ORF">TIFTF001_056617</name>
</gene>
<dbReference type="Proteomes" id="UP001187192">
    <property type="component" value="Unassembled WGS sequence"/>
</dbReference>
<name>A0AA88JIE4_FICCA</name>
<reference evidence="1" key="1">
    <citation type="submission" date="2023-07" db="EMBL/GenBank/DDBJ databases">
        <title>draft genome sequence of fig (Ficus carica).</title>
        <authorList>
            <person name="Takahashi T."/>
            <person name="Nishimura K."/>
        </authorList>
    </citation>
    <scope>NUCLEOTIDE SEQUENCE</scope>
</reference>